<gene>
    <name evidence="10" type="ORF">BVG16_13655</name>
</gene>
<dbReference type="Pfam" id="PF02767">
    <property type="entry name" value="DNA_pol3_beta_2"/>
    <property type="match status" value="1"/>
</dbReference>
<dbReference type="PANTHER" id="PTHR30478">
    <property type="entry name" value="DNA POLYMERASE III SUBUNIT BETA"/>
    <property type="match status" value="1"/>
</dbReference>
<evidence type="ECO:0000256" key="3">
    <source>
        <dbReference type="ARBA" id="ARBA00022490"/>
    </source>
</evidence>
<keyword evidence="5" id="KW-0548">Nucleotidyltransferase</keyword>
<comment type="caution">
    <text evidence="10">The sequence shown here is derived from an EMBL/GenBank/DDBJ whole genome shotgun (WGS) entry which is preliminary data.</text>
</comment>
<evidence type="ECO:0000256" key="2">
    <source>
        <dbReference type="ARBA" id="ARBA00010752"/>
    </source>
</evidence>
<evidence type="ECO:0000256" key="1">
    <source>
        <dbReference type="ARBA" id="ARBA00004496"/>
    </source>
</evidence>
<protein>
    <recommendedName>
        <fullName evidence="9">DNA polymerase III beta sliding clamp central domain-containing protein</fullName>
    </recommendedName>
</protein>
<evidence type="ECO:0000259" key="9">
    <source>
        <dbReference type="Pfam" id="PF02767"/>
    </source>
</evidence>
<evidence type="ECO:0000256" key="8">
    <source>
        <dbReference type="ARBA" id="ARBA00023125"/>
    </source>
</evidence>
<dbReference type="GO" id="GO:0005737">
    <property type="term" value="C:cytoplasm"/>
    <property type="evidence" value="ECO:0007669"/>
    <property type="project" value="UniProtKB-SubCell"/>
</dbReference>
<dbReference type="AlphaFoldDB" id="A0A1T2XC58"/>
<feature type="domain" description="DNA polymerase III beta sliding clamp central" evidence="9">
    <location>
        <begin position="137"/>
        <end position="248"/>
    </location>
</feature>
<organism evidence="10 11">
    <name type="scientific">Paenibacillus selenitireducens</name>
    <dbReference type="NCBI Taxonomy" id="1324314"/>
    <lineage>
        <taxon>Bacteria</taxon>
        <taxon>Bacillati</taxon>
        <taxon>Bacillota</taxon>
        <taxon>Bacilli</taxon>
        <taxon>Bacillales</taxon>
        <taxon>Paenibacillaceae</taxon>
        <taxon>Paenibacillus</taxon>
    </lineage>
</organism>
<dbReference type="GO" id="GO:0006271">
    <property type="term" value="P:DNA strand elongation involved in DNA replication"/>
    <property type="evidence" value="ECO:0007669"/>
    <property type="project" value="TreeGrafter"/>
</dbReference>
<keyword evidence="8" id="KW-0238">DNA-binding</keyword>
<evidence type="ECO:0000313" key="11">
    <source>
        <dbReference type="Proteomes" id="UP000190188"/>
    </source>
</evidence>
<dbReference type="InterPro" id="IPR046938">
    <property type="entry name" value="DNA_clamp_sf"/>
</dbReference>
<dbReference type="SMART" id="SM00480">
    <property type="entry name" value="POL3Bc"/>
    <property type="match status" value="1"/>
</dbReference>
<reference evidence="10 11" key="1">
    <citation type="submission" date="2017-01" db="EMBL/GenBank/DDBJ databases">
        <title>Genome analysis of Paenibacillus selenitrireducens ES3-24.</title>
        <authorList>
            <person name="Xu D."/>
            <person name="Yao R."/>
            <person name="Zheng S."/>
        </authorList>
    </citation>
    <scope>NUCLEOTIDE SEQUENCE [LARGE SCALE GENOMIC DNA]</scope>
    <source>
        <strain evidence="10 11">ES3-24</strain>
    </source>
</reference>
<keyword evidence="7" id="KW-0239">DNA-directed DNA polymerase</keyword>
<accession>A0A1T2XC58</accession>
<comment type="similarity">
    <text evidence="2">Belongs to the beta sliding clamp family.</text>
</comment>
<dbReference type="GO" id="GO:0009360">
    <property type="term" value="C:DNA polymerase III complex"/>
    <property type="evidence" value="ECO:0007669"/>
    <property type="project" value="InterPro"/>
</dbReference>
<name>A0A1T2XC58_9BACL</name>
<proteinExistence type="inferred from homology"/>
<sequence>MGLGGMSVIANHFGGVWMQIKVSRLSLINNLKNLNLTNKLLLLEATEKSLEITISNEFTVTRTFIVENIEIVAIGSLIMQANLFFEIIDKLRTDEISIACTGNKAKIKSGQTQMDVSVLDAIAKRTVEKPENWLFTLDGQVLKSFIKCVMHAVDKKDSTNVALTGVRLKLESDCLSVTGCNGSQLAHLRTEIQDSPEFEIVISEEHAKLLQGFIHDGDALRFAIKGNDAVFATDTHTFYLRLLDAKFPPVDSLLDKEVIASAIVNVDDLVKSIDISTIAAHRAKGGIVEILVKLADNTLSIMSKSQLGRSVDIVPLSNCEGANVSVVCDARFLRSAVKSADRESVKIGFVGHEAPIIIDSQKFGKFLIQARRKGREWDGE</sequence>
<dbReference type="EMBL" id="MSZX01000005">
    <property type="protein sequence ID" value="OPA77494.1"/>
    <property type="molecule type" value="Genomic_DNA"/>
</dbReference>
<keyword evidence="6" id="KW-0235">DNA replication</keyword>
<dbReference type="InterPro" id="IPR001001">
    <property type="entry name" value="DNA_polIII_beta"/>
</dbReference>
<keyword evidence="11" id="KW-1185">Reference proteome</keyword>
<dbReference type="GO" id="GO:0003887">
    <property type="term" value="F:DNA-directed DNA polymerase activity"/>
    <property type="evidence" value="ECO:0007669"/>
    <property type="project" value="UniProtKB-KW"/>
</dbReference>
<dbReference type="InterPro" id="IPR022637">
    <property type="entry name" value="DNA_polIII_beta_cen"/>
</dbReference>
<dbReference type="SUPFAM" id="SSF55979">
    <property type="entry name" value="DNA clamp"/>
    <property type="match status" value="2"/>
</dbReference>
<keyword evidence="3" id="KW-0963">Cytoplasm</keyword>
<dbReference type="Gene3D" id="3.10.150.10">
    <property type="entry name" value="DNA Polymerase III, subunit A, domain 2"/>
    <property type="match status" value="1"/>
</dbReference>
<dbReference type="GO" id="GO:0008408">
    <property type="term" value="F:3'-5' exonuclease activity"/>
    <property type="evidence" value="ECO:0007669"/>
    <property type="project" value="InterPro"/>
</dbReference>
<evidence type="ECO:0000256" key="4">
    <source>
        <dbReference type="ARBA" id="ARBA00022679"/>
    </source>
</evidence>
<evidence type="ECO:0000256" key="7">
    <source>
        <dbReference type="ARBA" id="ARBA00022932"/>
    </source>
</evidence>
<keyword evidence="4" id="KW-0808">Transferase</keyword>
<evidence type="ECO:0000256" key="5">
    <source>
        <dbReference type="ARBA" id="ARBA00022695"/>
    </source>
</evidence>
<evidence type="ECO:0000313" key="10">
    <source>
        <dbReference type="EMBL" id="OPA77494.1"/>
    </source>
</evidence>
<dbReference type="STRING" id="1324314.BVG16_13655"/>
<comment type="subcellular location">
    <subcellularLocation>
        <location evidence="1">Cytoplasm</location>
    </subcellularLocation>
</comment>
<dbReference type="PANTHER" id="PTHR30478:SF0">
    <property type="entry name" value="BETA SLIDING CLAMP"/>
    <property type="match status" value="1"/>
</dbReference>
<dbReference type="Proteomes" id="UP000190188">
    <property type="component" value="Unassembled WGS sequence"/>
</dbReference>
<evidence type="ECO:0000256" key="6">
    <source>
        <dbReference type="ARBA" id="ARBA00022705"/>
    </source>
</evidence>
<dbReference type="Gene3D" id="3.70.10.10">
    <property type="match status" value="1"/>
</dbReference>
<dbReference type="GO" id="GO:0003677">
    <property type="term" value="F:DNA binding"/>
    <property type="evidence" value="ECO:0007669"/>
    <property type="project" value="UniProtKB-KW"/>
</dbReference>